<dbReference type="EMBL" id="KN838725">
    <property type="protein sequence ID" value="KIJ96339.1"/>
    <property type="molecule type" value="Genomic_DNA"/>
</dbReference>
<dbReference type="HOGENOM" id="CLU_2688191_0_0_1"/>
<organism evidence="1 2">
    <name type="scientific">Laccaria amethystina LaAM-08-1</name>
    <dbReference type="NCBI Taxonomy" id="1095629"/>
    <lineage>
        <taxon>Eukaryota</taxon>
        <taxon>Fungi</taxon>
        <taxon>Dikarya</taxon>
        <taxon>Basidiomycota</taxon>
        <taxon>Agaricomycotina</taxon>
        <taxon>Agaricomycetes</taxon>
        <taxon>Agaricomycetidae</taxon>
        <taxon>Agaricales</taxon>
        <taxon>Agaricineae</taxon>
        <taxon>Hydnangiaceae</taxon>
        <taxon>Laccaria</taxon>
    </lineage>
</organism>
<reference evidence="2" key="2">
    <citation type="submission" date="2015-01" db="EMBL/GenBank/DDBJ databases">
        <title>Evolutionary Origins and Diversification of the Mycorrhizal Mutualists.</title>
        <authorList>
            <consortium name="DOE Joint Genome Institute"/>
            <consortium name="Mycorrhizal Genomics Consortium"/>
            <person name="Kohler A."/>
            <person name="Kuo A."/>
            <person name="Nagy L.G."/>
            <person name="Floudas D."/>
            <person name="Copeland A."/>
            <person name="Barry K.W."/>
            <person name="Cichocki N."/>
            <person name="Veneault-Fourrey C."/>
            <person name="LaButti K."/>
            <person name="Lindquist E.A."/>
            <person name="Lipzen A."/>
            <person name="Lundell T."/>
            <person name="Morin E."/>
            <person name="Murat C."/>
            <person name="Riley R."/>
            <person name="Ohm R."/>
            <person name="Sun H."/>
            <person name="Tunlid A."/>
            <person name="Henrissat B."/>
            <person name="Grigoriev I.V."/>
            <person name="Hibbett D.S."/>
            <person name="Martin F."/>
        </authorList>
    </citation>
    <scope>NUCLEOTIDE SEQUENCE [LARGE SCALE GENOMIC DNA]</scope>
    <source>
        <strain evidence="2">LaAM-08-1</strain>
    </source>
</reference>
<sequence length="74" mass="8312">MGPIFTHIFTIPLLPNRIPLDSLSHFIPHIPFSDLYVLDKYNSTIVSSTSTEDKVPGRTKALYFPNLAAVKEKP</sequence>
<gene>
    <name evidence="1" type="ORF">K443DRAFT_107446</name>
</gene>
<proteinExistence type="predicted"/>
<keyword evidence="2" id="KW-1185">Reference proteome</keyword>
<evidence type="ECO:0000313" key="2">
    <source>
        <dbReference type="Proteomes" id="UP000054477"/>
    </source>
</evidence>
<dbReference type="AlphaFoldDB" id="A0A0C9WKG5"/>
<reference evidence="1 2" key="1">
    <citation type="submission" date="2014-04" db="EMBL/GenBank/DDBJ databases">
        <authorList>
            <consortium name="DOE Joint Genome Institute"/>
            <person name="Kuo A."/>
            <person name="Kohler A."/>
            <person name="Nagy L.G."/>
            <person name="Floudas D."/>
            <person name="Copeland A."/>
            <person name="Barry K.W."/>
            <person name="Cichocki N."/>
            <person name="Veneault-Fourrey C."/>
            <person name="LaButti K."/>
            <person name="Lindquist E.A."/>
            <person name="Lipzen A."/>
            <person name="Lundell T."/>
            <person name="Morin E."/>
            <person name="Murat C."/>
            <person name="Sun H."/>
            <person name="Tunlid A."/>
            <person name="Henrissat B."/>
            <person name="Grigoriev I.V."/>
            <person name="Hibbett D.S."/>
            <person name="Martin F."/>
            <person name="Nordberg H.P."/>
            <person name="Cantor M.N."/>
            <person name="Hua S.X."/>
        </authorList>
    </citation>
    <scope>NUCLEOTIDE SEQUENCE [LARGE SCALE GENOMIC DNA]</scope>
    <source>
        <strain evidence="1 2">LaAM-08-1</strain>
    </source>
</reference>
<accession>A0A0C9WKG5</accession>
<dbReference type="Proteomes" id="UP000054477">
    <property type="component" value="Unassembled WGS sequence"/>
</dbReference>
<protein>
    <submittedName>
        <fullName evidence="1">Uncharacterized protein</fullName>
    </submittedName>
</protein>
<name>A0A0C9WKG5_9AGAR</name>
<evidence type="ECO:0000313" key="1">
    <source>
        <dbReference type="EMBL" id="KIJ96339.1"/>
    </source>
</evidence>
<dbReference type="OrthoDB" id="8068875at2759"/>